<evidence type="ECO:0000259" key="5">
    <source>
        <dbReference type="PROSITE" id="PS50968"/>
    </source>
</evidence>
<dbReference type="NCBIfam" id="NF002270">
    <property type="entry name" value="PRK01202.1"/>
    <property type="match status" value="1"/>
</dbReference>
<dbReference type="EMBL" id="CXST01000002">
    <property type="protein sequence ID" value="CTQ44961.1"/>
    <property type="molecule type" value="Genomic_DNA"/>
</dbReference>
<keyword evidence="2 3" id="KW-0450">Lipoyl</keyword>
<dbReference type="InterPro" id="IPR017453">
    <property type="entry name" value="GCV_H_sub"/>
</dbReference>
<keyword evidence="7" id="KW-1185">Reference proteome</keyword>
<reference evidence="7" key="1">
    <citation type="submission" date="2015-07" db="EMBL/GenBank/DDBJ databases">
        <authorList>
            <person name="Rodrigo-Torres Lidia"/>
            <person name="Arahal R.David."/>
        </authorList>
    </citation>
    <scope>NUCLEOTIDE SEQUENCE [LARGE SCALE GENOMIC DNA]</scope>
    <source>
        <strain evidence="7">CECT 4801</strain>
    </source>
</reference>
<dbReference type="InterPro" id="IPR003016">
    <property type="entry name" value="2-oxoA_DH_lipoyl-BS"/>
</dbReference>
<accession>A0A0M6Y7I1</accession>
<comment type="cofactor">
    <cofactor evidence="3">
        <name>(R)-lipoate</name>
        <dbReference type="ChEBI" id="CHEBI:83088"/>
    </cofactor>
    <text evidence="3">Binds 1 lipoyl cofactor covalently.</text>
</comment>
<dbReference type="Pfam" id="PF01597">
    <property type="entry name" value="GCV_H"/>
    <property type="match status" value="1"/>
</dbReference>
<dbReference type="Gene3D" id="2.40.50.100">
    <property type="match status" value="1"/>
</dbReference>
<evidence type="ECO:0000256" key="1">
    <source>
        <dbReference type="ARBA" id="ARBA00009249"/>
    </source>
</evidence>
<comment type="subunit">
    <text evidence="3">The glycine cleavage system is composed of four proteins: P, T, L and H.</text>
</comment>
<dbReference type="CDD" id="cd06848">
    <property type="entry name" value="GCS_H"/>
    <property type="match status" value="1"/>
</dbReference>
<dbReference type="OrthoDB" id="9796712at2"/>
<dbReference type="GO" id="GO:0005960">
    <property type="term" value="C:glycine cleavage complex"/>
    <property type="evidence" value="ECO:0007669"/>
    <property type="project" value="InterPro"/>
</dbReference>
<dbReference type="NCBIfam" id="TIGR00527">
    <property type="entry name" value="gcvH"/>
    <property type="match status" value="1"/>
</dbReference>
<feature type="modified residue" description="N6-lipoyllysine" evidence="3 4">
    <location>
        <position position="59"/>
    </location>
</feature>
<dbReference type="Proteomes" id="UP000048926">
    <property type="component" value="Unassembled WGS sequence"/>
</dbReference>
<evidence type="ECO:0000313" key="6">
    <source>
        <dbReference type="EMBL" id="CTQ44961.1"/>
    </source>
</evidence>
<dbReference type="PROSITE" id="PS00189">
    <property type="entry name" value="LIPOYL"/>
    <property type="match status" value="1"/>
</dbReference>
<dbReference type="InterPro" id="IPR000089">
    <property type="entry name" value="Biotin_lipoyl"/>
</dbReference>
<protein>
    <recommendedName>
        <fullName evidence="3">Glycine cleavage system H protein</fullName>
    </recommendedName>
</protein>
<dbReference type="RefSeq" id="WP_023002003.1">
    <property type="nucleotide sequence ID" value="NZ_CP045617.1"/>
</dbReference>
<dbReference type="HAMAP" id="MF_00272">
    <property type="entry name" value="GcvH"/>
    <property type="match status" value="1"/>
</dbReference>
<dbReference type="InterPro" id="IPR011053">
    <property type="entry name" value="Single_hybrid_motif"/>
</dbReference>
<dbReference type="STRING" id="187304.B0E33_06310"/>
<comment type="similarity">
    <text evidence="1 3">Belongs to the GcvH family.</text>
</comment>
<comment type="function">
    <text evidence="3">The glycine cleavage system catalyzes the degradation of glycine. The H protein shuttles the methylamine group of glycine from the P protein to the T protein.</text>
</comment>
<organism evidence="6 7">
    <name type="scientific">Roseibium aggregatum</name>
    <dbReference type="NCBI Taxonomy" id="187304"/>
    <lineage>
        <taxon>Bacteria</taxon>
        <taxon>Pseudomonadati</taxon>
        <taxon>Pseudomonadota</taxon>
        <taxon>Alphaproteobacteria</taxon>
        <taxon>Hyphomicrobiales</taxon>
        <taxon>Stappiaceae</taxon>
        <taxon>Roseibium</taxon>
    </lineage>
</organism>
<dbReference type="GO" id="GO:0019464">
    <property type="term" value="P:glycine decarboxylation via glycine cleavage system"/>
    <property type="evidence" value="ECO:0007669"/>
    <property type="project" value="UniProtKB-UniRule"/>
</dbReference>
<sequence>MTTYYSKDHEWIAVDGDKATIGITTYAQEQLGDVVYVELPEAGKALSQGDEAAVVESVKAASEVYAPIDGEVVEANDALVDEPAKVNEDPEGAAWFIKMTVGNADQLSDLMDAAAYKAYVETL</sequence>
<proteinExistence type="inferred from homology"/>
<dbReference type="PANTHER" id="PTHR11715:SF3">
    <property type="entry name" value="GLYCINE CLEAVAGE SYSTEM H PROTEIN-RELATED"/>
    <property type="match status" value="1"/>
</dbReference>
<dbReference type="InterPro" id="IPR002930">
    <property type="entry name" value="GCV_H"/>
</dbReference>
<dbReference type="AlphaFoldDB" id="A0A0M6Y7I1"/>
<name>A0A0M6Y7I1_9HYPH</name>
<evidence type="ECO:0000256" key="4">
    <source>
        <dbReference type="PIRSR" id="PIRSR617453-50"/>
    </source>
</evidence>
<evidence type="ECO:0000256" key="2">
    <source>
        <dbReference type="ARBA" id="ARBA00022823"/>
    </source>
</evidence>
<dbReference type="SUPFAM" id="SSF51230">
    <property type="entry name" value="Single hybrid motif"/>
    <property type="match status" value="1"/>
</dbReference>
<dbReference type="GO" id="GO:0009249">
    <property type="term" value="P:protein lipoylation"/>
    <property type="evidence" value="ECO:0007669"/>
    <property type="project" value="TreeGrafter"/>
</dbReference>
<dbReference type="InterPro" id="IPR033753">
    <property type="entry name" value="GCV_H/Fam206"/>
</dbReference>
<feature type="domain" description="Lipoyl-binding" evidence="5">
    <location>
        <begin position="18"/>
        <end position="100"/>
    </location>
</feature>
<evidence type="ECO:0000256" key="3">
    <source>
        <dbReference type="HAMAP-Rule" id="MF_00272"/>
    </source>
</evidence>
<dbReference type="KEGG" id="lagg:B0E33_06310"/>
<dbReference type="GO" id="GO:0005829">
    <property type="term" value="C:cytosol"/>
    <property type="evidence" value="ECO:0007669"/>
    <property type="project" value="TreeGrafter"/>
</dbReference>
<dbReference type="PROSITE" id="PS50968">
    <property type="entry name" value="BIOTINYL_LIPOYL"/>
    <property type="match status" value="1"/>
</dbReference>
<gene>
    <name evidence="3 6" type="primary">gcvH</name>
    <name evidence="6" type="ORF">LAL4801_03408</name>
</gene>
<evidence type="ECO:0000313" key="7">
    <source>
        <dbReference type="Proteomes" id="UP000048926"/>
    </source>
</evidence>
<dbReference type="PANTHER" id="PTHR11715">
    <property type="entry name" value="GLYCINE CLEAVAGE SYSTEM H PROTEIN"/>
    <property type="match status" value="1"/>
</dbReference>